<name>A0A2C9LP90_BIOGL</name>
<dbReference type="GO" id="GO:0007166">
    <property type="term" value="P:cell surface receptor signaling pathway"/>
    <property type="evidence" value="ECO:0007669"/>
    <property type="project" value="InterPro"/>
</dbReference>
<feature type="domain" description="G-protein coupled receptors family 2 profile 2" evidence="15">
    <location>
        <begin position="731"/>
        <end position="970"/>
    </location>
</feature>
<evidence type="ECO:0000259" key="14">
    <source>
        <dbReference type="PROSITE" id="PS50227"/>
    </source>
</evidence>
<evidence type="ECO:0000259" key="13">
    <source>
        <dbReference type="PROSITE" id="PS50221"/>
    </source>
</evidence>
<keyword evidence="9" id="KW-0675">Receptor</keyword>
<evidence type="ECO:0000256" key="7">
    <source>
        <dbReference type="ARBA" id="ARBA00023136"/>
    </source>
</evidence>
<feature type="transmembrane region" description="Helical" evidence="12">
    <location>
        <begin position="733"/>
        <end position="755"/>
    </location>
</feature>
<evidence type="ECO:0000256" key="10">
    <source>
        <dbReference type="ARBA" id="ARBA00023180"/>
    </source>
</evidence>
<feature type="transmembrane region" description="Helical" evidence="12">
    <location>
        <begin position="946"/>
        <end position="973"/>
    </location>
</feature>
<keyword evidence="10" id="KW-0325">Glycoprotein</keyword>
<dbReference type="Pfam" id="PF00002">
    <property type="entry name" value="7tm_2"/>
    <property type="match status" value="1"/>
</dbReference>
<dbReference type="PANTHER" id="PTHR45813">
    <property type="entry name" value="IG-LIKE DOMAIN-CONTAINING PROTEIN"/>
    <property type="match status" value="1"/>
</dbReference>
<protein>
    <recommendedName>
        <fullName evidence="18">G-protein coupled receptors family 2 profile 2 domain-containing protein</fullName>
    </recommendedName>
</protein>
<evidence type="ECO:0000256" key="12">
    <source>
        <dbReference type="SAM" id="Phobius"/>
    </source>
</evidence>
<feature type="domain" description="G-protein coupled receptors family 2 profile 1" evidence="14">
    <location>
        <begin position="384"/>
        <end position="437"/>
    </location>
</feature>
<evidence type="ECO:0000256" key="2">
    <source>
        <dbReference type="ARBA" id="ARBA00007343"/>
    </source>
</evidence>
<evidence type="ECO:0000256" key="8">
    <source>
        <dbReference type="ARBA" id="ARBA00023157"/>
    </source>
</evidence>
<keyword evidence="4" id="KW-0677">Repeat</keyword>
<dbReference type="GO" id="GO:0007189">
    <property type="term" value="P:adenylate cyclase-activating G protein-coupled receptor signaling pathway"/>
    <property type="evidence" value="ECO:0007669"/>
    <property type="project" value="TreeGrafter"/>
</dbReference>
<feature type="transmembrane region" description="Helical" evidence="12">
    <location>
        <begin position="874"/>
        <end position="897"/>
    </location>
</feature>
<dbReference type="InterPro" id="IPR057244">
    <property type="entry name" value="GAIN_B"/>
</dbReference>
<evidence type="ECO:0000313" key="16">
    <source>
        <dbReference type="EnsemblMetazoa" id="BGLB033440-PB"/>
    </source>
</evidence>
<evidence type="ECO:0000256" key="6">
    <source>
        <dbReference type="ARBA" id="ARBA00023040"/>
    </source>
</evidence>
<dbReference type="InterPro" id="IPR000203">
    <property type="entry name" value="GPS"/>
</dbReference>
<feature type="domain" description="G-protein coupled receptors family 2 profile 1" evidence="14">
    <location>
        <begin position="6"/>
        <end position="81"/>
    </location>
</feature>
<dbReference type="VEuPathDB" id="VectorBase:BGLB033440"/>
<dbReference type="SMART" id="SM00008">
    <property type="entry name" value="HormR"/>
    <property type="match status" value="2"/>
</dbReference>
<dbReference type="CDD" id="cd15040">
    <property type="entry name" value="7tmB2_Adhesion"/>
    <property type="match status" value="1"/>
</dbReference>
<reference evidence="16" key="1">
    <citation type="submission" date="2020-05" db="UniProtKB">
        <authorList>
            <consortium name="EnsemblMetazoa"/>
        </authorList>
    </citation>
    <scope>IDENTIFICATION</scope>
    <source>
        <strain evidence="16">BB02</strain>
    </source>
</reference>
<dbReference type="Pfam" id="PF01825">
    <property type="entry name" value="GPS"/>
    <property type="match status" value="2"/>
</dbReference>
<accession>A0A2C9LP90</accession>
<feature type="transmembrane region" description="Helical" evidence="12">
    <location>
        <begin position="918"/>
        <end position="940"/>
    </location>
</feature>
<dbReference type="STRING" id="6526.A0A2C9LP90"/>
<dbReference type="InterPro" id="IPR000832">
    <property type="entry name" value="GPCR_2_secretin-like"/>
</dbReference>
<dbReference type="InterPro" id="IPR046338">
    <property type="entry name" value="GAIN_dom_sf"/>
</dbReference>
<keyword evidence="11" id="KW-0807">Transducer</keyword>
<sequence length="1035" mass="115539">MCRVHLCLEVNTTTESETTTEKGTSGKCQETTENGIIFDETSSGNEVTTQCPSGYTGYVKKKCTKQAVWEDAQFSNCTRNILDTLFSSLNGTLNQDSLLNISKTLQETFKDVGQTILSGDIKNVVNIFRDLVDKTKLFKLTVPKVVVEVLTATIDNLLAASNSSWTEISTDGNQDDTGAEMIHSLESFTQSFLQTDQHSFSDISVRKDNIVLEIKQTTSDSIHYPDPTNTEGGKLQESKNEILFSQPAKENMKYSILEFKGMTSKFQTVKINKDFDYGDSASASKTILLNSDVISFSLEPKRQVDALKSNPLRLTFQITNHTLYRQFCVFMTKDLSWSTSGCTTKRTQANQVQCTCTHLSTFAVLMSPDVNEITTEATAKVENCKEVIENGVIFKDTQPGKSVTAQCPEDYDGNSIKKCSIQGKWEKTNNNLCVPKVLQKVSQEAENLTYLSTPKEIENMTATVANVYKENKTIISGDIRKVVDIFAKIGAATTQYKIDVTNTTVQNITVTIDKLLSTNENDWKVVSLEDDVSAKLLLSVENITKSVLDSNTTVTESSLNKDNIAVEIKQKTVNEIIYPDPKKSQEERRNITENKIQLSQETSETFKYSIIIYKNVTEKFTIKNFIDDKVDKDQNNKQPTSKFLNSDVISFSVEPEPKSLQTNPLILTFKIRNTTGVRHVCAYLTNDSSWATDGCDTKVNKENVTCTCTHLTNFAVLMSPHDVKDTHREVLRFISAVGIVISLIGLAVTIAVYGIMWRYVKSDRSVLHVNLSVALFLGYTVFLVGIDRTHDFITCAIIAGSLHFLFLVVFFVMLAQGLLILKSVTTVSSTSILKFLFILMYGGPLLIVVLSVAITQGEGYGTKYVCWLDNSKGLIWAFAGPAFLVLVSNVVILIHVLRVMQSSRRMMDKDLKKKTMSVFRSISILTPILGITWLFGILSISIDNVLFQYLFAISNSLQGLFIFICQCVLQYQVRDGFRSMIRKYRATTSFDSSSKGASSCQDKGYSESLLQTTEPSNFFENATYDSTVVTSENQL</sequence>
<evidence type="ECO:0000256" key="3">
    <source>
        <dbReference type="ARBA" id="ARBA00022692"/>
    </source>
</evidence>
<dbReference type="PROSITE" id="PS50261">
    <property type="entry name" value="G_PROTEIN_RECEP_F2_4"/>
    <property type="match status" value="1"/>
</dbReference>
<evidence type="ECO:0000256" key="1">
    <source>
        <dbReference type="ARBA" id="ARBA00004141"/>
    </source>
</evidence>
<dbReference type="OrthoDB" id="10052455at2759"/>
<dbReference type="PRINTS" id="PR00249">
    <property type="entry name" value="GPCRSECRETIN"/>
</dbReference>
<dbReference type="EnsemblMetazoa" id="BGLB033440-RE">
    <property type="protein sequence ID" value="BGLB033440-PE"/>
    <property type="gene ID" value="BGLB033440"/>
</dbReference>
<keyword evidence="5 12" id="KW-1133">Transmembrane helix</keyword>
<dbReference type="InterPro" id="IPR036445">
    <property type="entry name" value="GPCR_2_extracell_dom_sf"/>
</dbReference>
<dbReference type="GO" id="GO:0005886">
    <property type="term" value="C:plasma membrane"/>
    <property type="evidence" value="ECO:0007669"/>
    <property type="project" value="UniProtKB-SubCell"/>
</dbReference>
<evidence type="ECO:0000256" key="11">
    <source>
        <dbReference type="ARBA" id="ARBA00023224"/>
    </source>
</evidence>
<dbReference type="KEGG" id="bgt:106064908"/>
<dbReference type="PANTHER" id="PTHR45813:SF8">
    <property type="entry name" value="IG-LIKE DOMAIN-CONTAINING PROTEIN"/>
    <property type="match status" value="1"/>
</dbReference>
<dbReference type="PROSITE" id="PS50227">
    <property type="entry name" value="G_PROTEIN_RECEP_F2_3"/>
    <property type="match status" value="2"/>
</dbReference>
<feature type="domain" description="GAIN-B" evidence="13">
    <location>
        <begin position="587"/>
        <end position="724"/>
    </location>
</feature>
<dbReference type="FunFam" id="1.20.1070.10:FF:000058">
    <property type="entry name" value="Adhesion G protein-coupled receptor F5"/>
    <property type="match status" value="1"/>
</dbReference>
<comment type="similarity">
    <text evidence="2">Belongs to the G-protein coupled receptor 2 family. Adhesion G-protein coupled receptor (ADGR) subfamily.</text>
</comment>
<organism evidence="16 17">
    <name type="scientific">Biomphalaria glabrata</name>
    <name type="common">Bloodfluke planorb</name>
    <name type="synonym">Freshwater snail</name>
    <dbReference type="NCBI Taxonomy" id="6526"/>
    <lineage>
        <taxon>Eukaryota</taxon>
        <taxon>Metazoa</taxon>
        <taxon>Spiralia</taxon>
        <taxon>Lophotrochozoa</taxon>
        <taxon>Mollusca</taxon>
        <taxon>Gastropoda</taxon>
        <taxon>Heterobranchia</taxon>
        <taxon>Euthyneura</taxon>
        <taxon>Panpulmonata</taxon>
        <taxon>Hygrophila</taxon>
        <taxon>Lymnaeoidea</taxon>
        <taxon>Planorbidae</taxon>
        <taxon>Biomphalaria</taxon>
    </lineage>
</organism>
<keyword evidence="3 12" id="KW-0812">Transmembrane</keyword>
<feature type="transmembrane region" description="Helical" evidence="12">
    <location>
        <begin position="833"/>
        <end position="854"/>
    </location>
</feature>
<dbReference type="Gene3D" id="2.60.220.50">
    <property type="match status" value="2"/>
</dbReference>
<dbReference type="EnsemblMetazoa" id="BGLB033440-RC">
    <property type="protein sequence ID" value="BGLB033440-PC"/>
    <property type="gene ID" value="BGLB033440"/>
</dbReference>
<evidence type="ECO:0000256" key="5">
    <source>
        <dbReference type="ARBA" id="ARBA00022989"/>
    </source>
</evidence>
<keyword evidence="7 12" id="KW-0472">Membrane</keyword>
<dbReference type="SMART" id="SM00303">
    <property type="entry name" value="GPS"/>
    <property type="match status" value="2"/>
</dbReference>
<keyword evidence="8" id="KW-1015">Disulfide bond</keyword>
<gene>
    <name evidence="16" type="primary">106064908</name>
</gene>
<dbReference type="AlphaFoldDB" id="A0A2C9LP90"/>
<proteinExistence type="inferred from homology"/>
<evidence type="ECO:0000256" key="4">
    <source>
        <dbReference type="ARBA" id="ARBA00022737"/>
    </source>
</evidence>
<dbReference type="Pfam" id="PF02793">
    <property type="entry name" value="HRM"/>
    <property type="match status" value="2"/>
</dbReference>
<dbReference type="SUPFAM" id="SSF111418">
    <property type="entry name" value="Hormone receptor domain"/>
    <property type="match status" value="1"/>
</dbReference>
<dbReference type="Gene3D" id="4.10.1240.10">
    <property type="entry name" value="GPCR, family 2, extracellular hormone receptor domain"/>
    <property type="match status" value="2"/>
</dbReference>
<evidence type="ECO:0000256" key="9">
    <source>
        <dbReference type="ARBA" id="ARBA00023170"/>
    </source>
</evidence>
<dbReference type="VEuPathDB" id="VectorBase:BGLAX_037137"/>
<dbReference type="InterPro" id="IPR001879">
    <property type="entry name" value="GPCR_2_extracellular_dom"/>
</dbReference>
<dbReference type="PRINTS" id="PR01694">
    <property type="entry name" value="BAIPRECURSOR"/>
</dbReference>
<dbReference type="GO" id="GO:0004930">
    <property type="term" value="F:G protein-coupled receptor activity"/>
    <property type="evidence" value="ECO:0007669"/>
    <property type="project" value="UniProtKB-KW"/>
</dbReference>
<dbReference type="InterPro" id="IPR017981">
    <property type="entry name" value="GPCR_2-like_7TM"/>
</dbReference>
<evidence type="ECO:0000313" key="17">
    <source>
        <dbReference type="Proteomes" id="UP000076420"/>
    </source>
</evidence>
<evidence type="ECO:0000259" key="15">
    <source>
        <dbReference type="PROSITE" id="PS50261"/>
    </source>
</evidence>
<dbReference type="EnsemblMetazoa" id="BGLB033440-RB">
    <property type="protein sequence ID" value="BGLB033440-PB"/>
    <property type="gene ID" value="BGLB033440"/>
</dbReference>
<dbReference type="InterPro" id="IPR008077">
    <property type="entry name" value="GPCR_2_brain_angio_inhib"/>
</dbReference>
<feature type="domain" description="GAIN-B" evidence="13">
    <location>
        <begin position="199"/>
        <end position="372"/>
    </location>
</feature>
<dbReference type="Gene3D" id="1.20.1070.10">
    <property type="entry name" value="Rhodopsin 7-helix transmembrane proteins"/>
    <property type="match status" value="1"/>
</dbReference>
<feature type="transmembrane region" description="Helical" evidence="12">
    <location>
        <begin position="792"/>
        <end position="821"/>
    </location>
</feature>
<keyword evidence="6" id="KW-0297">G-protein coupled receptor</keyword>
<evidence type="ECO:0008006" key="18">
    <source>
        <dbReference type="Google" id="ProtNLM"/>
    </source>
</evidence>
<dbReference type="InterPro" id="IPR051587">
    <property type="entry name" value="Adhesion_GPCR"/>
</dbReference>
<comment type="subcellular location">
    <subcellularLocation>
        <location evidence="1">Membrane</location>
        <topology evidence="1">Multi-pass membrane protein</topology>
    </subcellularLocation>
</comment>
<feature type="transmembrane region" description="Helical" evidence="12">
    <location>
        <begin position="767"/>
        <end position="786"/>
    </location>
</feature>
<dbReference type="PROSITE" id="PS50221">
    <property type="entry name" value="GAIN_B"/>
    <property type="match status" value="2"/>
</dbReference>
<dbReference type="Gene3D" id="1.25.40.610">
    <property type="match status" value="1"/>
</dbReference>
<dbReference type="Proteomes" id="UP000076420">
    <property type="component" value="Unassembled WGS sequence"/>
</dbReference>
<dbReference type="EnsemblMetazoa" id="BGLB033440-RA">
    <property type="protein sequence ID" value="BGLB033440-PA"/>
    <property type="gene ID" value="BGLB033440"/>
</dbReference>